<dbReference type="Proteomes" id="UP000007797">
    <property type="component" value="Unassembled WGS sequence"/>
</dbReference>
<protein>
    <submittedName>
        <fullName evidence="1">Uncharacterized protein</fullName>
    </submittedName>
</protein>
<keyword evidence="2" id="KW-1185">Reference proteome</keyword>
<dbReference type="GeneID" id="14871209"/>
<dbReference type="AlphaFoldDB" id="F4PZ49"/>
<dbReference type="EMBL" id="GL883016">
    <property type="protein sequence ID" value="EGG19078.1"/>
    <property type="molecule type" value="Genomic_DNA"/>
</dbReference>
<reference evidence="2" key="1">
    <citation type="journal article" date="2011" name="Genome Res.">
        <title>Phylogeny-wide analysis of social amoeba genomes highlights ancient origins for complex intercellular communication.</title>
        <authorList>
            <person name="Heidel A.J."/>
            <person name="Lawal H.M."/>
            <person name="Felder M."/>
            <person name="Schilde C."/>
            <person name="Helps N.R."/>
            <person name="Tunggal B."/>
            <person name="Rivero F."/>
            <person name="John U."/>
            <person name="Schleicher M."/>
            <person name="Eichinger L."/>
            <person name="Platzer M."/>
            <person name="Noegel A.A."/>
            <person name="Schaap P."/>
            <person name="Gloeckner G."/>
        </authorList>
    </citation>
    <scope>NUCLEOTIDE SEQUENCE [LARGE SCALE GENOMIC DNA]</scope>
    <source>
        <strain evidence="2">SH3</strain>
    </source>
</reference>
<accession>F4PZ49</accession>
<evidence type="ECO:0000313" key="2">
    <source>
        <dbReference type="Proteomes" id="UP000007797"/>
    </source>
</evidence>
<evidence type="ECO:0000313" key="1">
    <source>
        <dbReference type="EMBL" id="EGG19078.1"/>
    </source>
</evidence>
<dbReference type="RefSeq" id="XP_004366711.1">
    <property type="nucleotide sequence ID" value="XM_004366654.1"/>
</dbReference>
<proteinExistence type="predicted"/>
<gene>
    <name evidence="1" type="ORF">DFA_02324</name>
</gene>
<sequence length="164" mass="19262">MNERIGWSARKRKNTIDRITDDRRYWCRGVGTTHRYTTRQPPAYLEINTDQLTYQQHSTHPNPKDTLNEGVVLRYFNSLNNTTNSINQEDIFNHIQVGEYTISKFIIKLLFIYGNKIITSSLARVINETVVDVKWHKTDITGLGMELEKFSFNITPEYLICKLF</sequence>
<name>F4PZ49_CACFS</name>
<organism evidence="1 2">
    <name type="scientific">Cavenderia fasciculata</name>
    <name type="common">Slime mold</name>
    <name type="synonym">Dictyostelium fasciculatum</name>
    <dbReference type="NCBI Taxonomy" id="261658"/>
    <lineage>
        <taxon>Eukaryota</taxon>
        <taxon>Amoebozoa</taxon>
        <taxon>Evosea</taxon>
        <taxon>Eumycetozoa</taxon>
        <taxon>Dictyostelia</taxon>
        <taxon>Acytosteliales</taxon>
        <taxon>Cavenderiaceae</taxon>
        <taxon>Cavenderia</taxon>
    </lineage>
</organism>
<dbReference type="KEGG" id="dfa:DFA_02324"/>